<reference evidence="1 2" key="1">
    <citation type="submission" date="2020-12" db="EMBL/GenBank/DDBJ databases">
        <title>Effect of drift, selection, and recombination on the evolution of hybrid genomes in Candida yeast pathogens.</title>
        <authorList>
            <person name="Mixao V."/>
            <person name="Ksiezopolska E."/>
            <person name="Saus E."/>
            <person name="Boekhout T."/>
            <person name="Gacser A."/>
            <person name="Gabaldon T."/>
        </authorList>
    </citation>
    <scope>NUCLEOTIDE SEQUENCE [LARGE SCALE GENOMIC DNA]</scope>
    <source>
        <strain evidence="1 2">BP57</strain>
    </source>
</reference>
<dbReference type="RefSeq" id="XP_067547254.1">
    <property type="nucleotide sequence ID" value="XM_067693542.1"/>
</dbReference>
<sequence length="422" mass="48659">MVSLANLPDHGLQLVFDNINQHQAITLAPLHSSLYYATKRKLFNYIYVYDIQSNTNVNSRNGKSNVACALPNFRFPKHINNSYTNTCTIISLSTLKKYLHELDKSETITYFVMSYGPFEHVEKIVNHFKSIKHFIIGKIPFRDPQTESRFSKVLKEIRLRGNFSLRSYLAGDIRSYRHKSTLAKCFMLDSHWHNFLHHGSFGELLHVDIEPPGTLHKVLISIRCQWDFSRTKITSIYDTRSLREVFISGNGDLDDVFARFPMDNDFPNLKILGLSDSGRSVLLRSQMEKTFTRLSHKTVVNVIIATEFVNEEVAKGICELSLQFPKASINWTSSLVDIYSKTIFLEQMYRFSHVVPTGTIGILWSPETIECLEPIQSKYLVGTEEGVERTVEFVKYYSHTDITQLIMIYTSENYYGRGELQS</sequence>
<dbReference type="AlphaFoldDB" id="A0A8H7ZA84"/>
<dbReference type="OrthoDB" id="4028107at2759"/>
<gene>
    <name evidence="1" type="ORF">I9W82_004467</name>
</gene>
<evidence type="ECO:0008006" key="3">
    <source>
        <dbReference type="Google" id="ProtNLM"/>
    </source>
</evidence>
<accession>A0A8H7ZA84</accession>
<name>A0A8H7ZA84_9ASCO</name>
<evidence type="ECO:0000313" key="2">
    <source>
        <dbReference type="Proteomes" id="UP000669133"/>
    </source>
</evidence>
<keyword evidence="2" id="KW-1185">Reference proteome</keyword>
<evidence type="ECO:0000313" key="1">
    <source>
        <dbReference type="EMBL" id="KAG5418138.1"/>
    </source>
</evidence>
<comment type="caution">
    <text evidence="1">The sequence shown here is derived from an EMBL/GenBank/DDBJ whole genome shotgun (WGS) entry which is preliminary data.</text>
</comment>
<organism evidence="1 2">
    <name type="scientific">Candida metapsilosis</name>
    <dbReference type="NCBI Taxonomy" id="273372"/>
    <lineage>
        <taxon>Eukaryota</taxon>
        <taxon>Fungi</taxon>
        <taxon>Dikarya</taxon>
        <taxon>Ascomycota</taxon>
        <taxon>Saccharomycotina</taxon>
        <taxon>Pichiomycetes</taxon>
        <taxon>Debaryomycetaceae</taxon>
        <taxon>Candida/Lodderomyces clade</taxon>
        <taxon>Candida</taxon>
    </lineage>
</organism>
<dbReference type="GeneID" id="93653096"/>
<dbReference type="EMBL" id="JAEOAQ010000006">
    <property type="protein sequence ID" value="KAG5418138.1"/>
    <property type="molecule type" value="Genomic_DNA"/>
</dbReference>
<dbReference type="Proteomes" id="UP000669133">
    <property type="component" value="Unassembled WGS sequence"/>
</dbReference>
<protein>
    <recommendedName>
        <fullName evidence="3">F-box domain-containing protein</fullName>
    </recommendedName>
</protein>
<proteinExistence type="predicted"/>